<gene>
    <name evidence="2" type="ORF">RRG08_019841</name>
</gene>
<evidence type="ECO:0000256" key="1">
    <source>
        <dbReference type="SAM" id="MobiDB-lite"/>
    </source>
</evidence>
<reference evidence="2" key="1">
    <citation type="journal article" date="2023" name="G3 (Bethesda)">
        <title>A reference genome for the long-term kleptoplast-retaining sea slug Elysia crispata morphotype clarki.</title>
        <authorList>
            <person name="Eastman K.E."/>
            <person name="Pendleton A.L."/>
            <person name="Shaikh M.A."/>
            <person name="Suttiyut T."/>
            <person name="Ogas R."/>
            <person name="Tomko P."/>
            <person name="Gavelis G."/>
            <person name="Widhalm J.R."/>
            <person name="Wisecaver J.H."/>
        </authorList>
    </citation>
    <scope>NUCLEOTIDE SEQUENCE</scope>
    <source>
        <strain evidence="2">ECLA1</strain>
    </source>
</reference>
<name>A0AAE0ZVX8_9GAST</name>
<keyword evidence="3" id="KW-1185">Reference proteome</keyword>
<dbReference type="AlphaFoldDB" id="A0AAE0ZVX8"/>
<comment type="caution">
    <text evidence="2">The sequence shown here is derived from an EMBL/GenBank/DDBJ whole genome shotgun (WGS) entry which is preliminary data.</text>
</comment>
<organism evidence="2 3">
    <name type="scientific">Elysia crispata</name>
    <name type="common">lettuce slug</name>
    <dbReference type="NCBI Taxonomy" id="231223"/>
    <lineage>
        <taxon>Eukaryota</taxon>
        <taxon>Metazoa</taxon>
        <taxon>Spiralia</taxon>
        <taxon>Lophotrochozoa</taxon>
        <taxon>Mollusca</taxon>
        <taxon>Gastropoda</taxon>
        <taxon>Heterobranchia</taxon>
        <taxon>Euthyneura</taxon>
        <taxon>Panpulmonata</taxon>
        <taxon>Sacoglossa</taxon>
        <taxon>Placobranchoidea</taxon>
        <taxon>Plakobranchidae</taxon>
        <taxon>Elysia</taxon>
    </lineage>
</organism>
<feature type="region of interest" description="Disordered" evidence="1">
    <location>
        <begin position="30"/>
        <end position="78"/>
    </location>
</feature>
<evidence type="ECO:0000313" key="3">
    <source>
        <dbReference type="Proteomes" id="UP001283361"/>
    </source>
</evidence>
<proteinExistence type="predicted"/>
<accession>A0AAE0ZVX8</accession>
<evidence type="ECO:0000313" key="2">
    <source>
        <dbReference type="EMBL" id="KAK3776634.1"/>
    </source>
</evidence>
<dbReference type="EMBL" id="JAWDGP010003194">
    <property type="protein sequence ID" value="KAK3776634.1"/>
    <property type="molecule type" value="Genomic_DNA"/>
</dbReference>
<protein>
    <submittedName>
        <fullName evidence="2">Uncharacterized protein</fullName>
    </submittedName>
</protein>
<dbReference type="Proteomes" id="UP001283361">
    <property type="component" value="Unassembled WGS sequence"/>
</dbReference>
<sequence>MRSVAHKDSVPGLVSLVQRGVASRQEPWEMAGMYPNPRPPAAWHPPQSYHRQRDDQASASHSFRHPPVTLNPDLSSRT</sequence>